<organism evidence="1 2">
    <name type="scientific">Dendrobium nobile</name>
    <name type="common">Orchid</name>
    <dbReference type="NCBI Taxonomy" id="94219"/>
    <lineage>
        <taxon>Eukaryota</taxon>
        <taxon>Viridiplantae</taxon>
        <taxon>Streptophyta</taxon>
        <taxon>Embryophyta</taxon>
        <taxon>Tracheophyta</taxon>
        <taxon>Spermatophyta</taxon>
        <taxon>Magnoliopsida</taxon>
        <taxon>Liliopsida</taxon>
        <taxon>Asparagales</taxon>
        <taxon>Orchidaceae</taxon>
        <taxon>Epidendroideae</taxon>
        <taxon>Malaxideae</taxon>
        <taxon>Dendrobiinae</taxon>
        <taxon>Dendrobium</taxon>
    </lineage>
</organism>
<sequence>MEQIVDVDNEISLDGEEKNGVGAADWAFPSLRRLCLRDLRCLRVFGVDACYGLPGDKGTAFWKEMAVRKLKEIWVTPHSFRHHHERIGSVEHLIFIVQVLGGTAASIATNAGDLSLPVYTLSVYIATYKRFMAPPHLVGSP</sequence>
<proteinExistence type="predicted"/>
<keyword evidence="2" id="KW-1185">Reference proteome</keyword>
<dbReference type="AlphaFoldDB" id="A0A8T3C0M0"/>
<accession>A0A8T3C0M0</accession>
<name>A0A8T3C0M0_DENNO</name>
<comment type="caution">
    <text evidence="1">The sequence shown here is derived from an EMBL/GenBank/DDBJ whole genome shotgun (WGS) entry which is preliminary data.</text>
</comment>
<evidence type="ECO:0000313" key="2">
    <source>
        <dbReference type="Proteomes" id="UP000829196"/>
    </source>
</evidence>
<reference evidence="1" key="1">
    <citation type="journal article" date="2022" name="Front. Genet.">
        <title>Chromosome-Scale Assembly of the Dendrobium nobile Genome Provides Insights Into the Molecular Mechanism of the Biosynthesis of the Medicinal Active Ingredient of Dendrobium.</title>
        <authorList>
            <person name="Xu Q."/>
            <person name="Niu S.-C."/>
            <person name="Li K.-L."/>
            <person name="Zheng P.-J."/>
            <person name="Zhang X.-J."/>
            <person name="Jia Y."/>
            <person name="Liu Y."/>
            <person name="Niu Y.-X."/>
            <person name="Yu L.-H."/>
            <person name="Chen D.-F."/>
            <person name="Zhang G.-Q."/>
        </authorList>
    </citation>
    <scope>NUCLEOTIDE SEQUENCE</scope>
    <source>
        <tissue evidence="1">Leaf</tissue>
    </source>
</reference>
<dbReference type="EMBL" id="JAGYWB010000004">
    <property type="protein sequence ID" value="KAI0525142.1"/>
    <property type="molecule type" value="Genomic_DNA"/>
</dbReference>
<dbReference type="Proteomes" id="UP000829196">
    <property type="component" value="Unassembled WGS sequence"/>
</dbReference>
<gene>
    <name evidence="1" type="ORF">KFK09_004534</name>
</gene>
<evidence type="ECO:0000313" key="1">
    <source>
        <dbReference type="EMBL" id="KAI0525142.1"/>
    </source>
</evidence>
<protein>
    <submittedName>
        <fullName evidence="1">Uncharacterized protein</fullName>
    </submittedName>
</protein>